<reference evidence="1 2" key="1">
    <citation type="journal article" date="2019" name="Sci. Rep.">
        <title>Orb-weaving spider Araneus ventricosus genome elucidates the spidroin gene catalogue.</title>
        <authorList>
            <person name="Kono N."/>
            <person name="Nakamura H."/>
            <person name="Ohtoshi R."/>
            <person name="Moran D.A.P."/>
            <person name="Shinohara A."/>
            <person name="Yoshida Y."/>
            <person name="Fujiwara M."/>
            <person name="Mori M."/>
            <person name="Tomita M."/>
            <person name="Arakawa K."/>
        </authorList>
    </citation>
    <scope>NUCLEOTIDE SEQUENCE [LARGE SCALE GENOMIC DNA]</scope>
</reference>
<dbReference type="AlphaFoldDB" id="A0A4Y2KPR0"/>
<feature type="non-terminal residue" evidence="1">
    <location>
        <position position="26"/>
    </location>
</feature>
<comment type="caution">
    <text evidence="1">The sequence shown here is derived from an EMBL/GenBank/DDBJ whole genome shotgun (WGS) entry which is preliminary data.</text>
</comment>
<accession>A0A4Y2KPR0</accession>
<keyword evidence="2" id="KW-1185">Reference proteome</keyword>
<evidence type="ECO:0000313" key="1">
    <source>
        <dbReference type="EMBL" id="GBN04371.1"/>
    </source>
</evidence>
<sequence>MKKKIDSTVRVISLHWSGKNCCGSWS</sequence>
<name>A0A4Y2KPR0_ARAVE</name>
<dbReference type="Proteomes" id="UP000499080">
    <property type="component" value="Unassembled WGS sequence"/>
</dbReference>
<organism evidence="1 2">
    <name type="scientific">Araneus ventricosus</name>
    <name type="common">Orbweaver spider</name>
    <name type="synonym">Epeira ventricosa</name>
    <dbReference type="NCBI Taxonomy" id="182803"/>
    <lineage>
        <taxon>Eukaryota</taxon>
        <taxon>Metazoa</taxon>
        <taxon>Ecdysozoa</taxon>
        <taxon>Arthropoda</taxon>
        <taxon>Chelicerata</taxon>
        <taxon>Arachnida</taxon>
        <taxon>Araneae</taxon>
        <taxon>Araneomorphae</taxon>
        <taxon>Entelegynae</taxon>
        <taxon>Araneoidea</taxon>
        <taxon>Araneidae</taxon>
        <taxon>Araneus</taxon>
    </lineage>
</organism>
<evidence type="ECO:0000313" key="2">
    <source>
        <dbReference type="Proteomes" id="UP000499080"/>
    </source>
</evidence>
<protein>
    <submittedName>
        <fullName evidence="1">Uncharacterized protein</fullName>
    </submittedName>
</protein>
<dbReference type="EMBL" id="BGPR01004878">
    <property type="protein sequence ID" value="GBN04371.1"/>
    <property type="molecule type" value="Genomic_DNA"/>
</dbReference>
<proteinExistence type="predicted"/>
<gene>
    <name evidence="1" type="ORF">AVEN_1159_1</name>
</gene>